<feature type="region of interest" description="Disordered" evidence="1">
    <location>
        <begin position="84"/>
        <end position="104"/>
    </location>
</feature>
<name>A0AAD3CNH2_9STRA</name>
<keyword evidence="4" id="KW-1185">Reference proteome</keyword>
<reference evidence="3" key="1">
    <citation type="submission" date="2020-02" db="EMBL/GenBank/DDBJ databases">
        <authorList>
            <person name="Hongo Y."/>
            <person name="Kimura K."/>
            <person name="Takaki Y."/>
            <person name="Tomaru Y."/>
        </authorList>
    </citation>
    <scope>NUCLEOTIDE SEQUENCE</scope>
    <source>
        <strain evidence="3">NIES-3715</strain>
    </source>
</reference>
<dbReference type="AlphaFoldDB" id="A0AAD3CNH2"/>
<gene>
    <name evidence="2" type="ORF">CTEN210_05443</name>
    <name evidence="3" type="ORF">CTEN210_05445</name>
</gene>
<proteinExistence type="predicted"/>
<dbReference type="EMBL" id="BLLK01000029">
    <property type="protein sequence ID" value="GFH48969.1"/>
    <property type="molecule type" value="Genomic_DNA"/>
</dbReference>
<organism evidence="3 4">
    <name type="scientific">Chaetoceros tenuissimus</name>
    <dbReference type="NCBI Taxonomy" id="426638"/>
    <lineage>
        <taxon>Eukaryota</taxon>
        <taxon>Sar</taxon>
        <taxon>Stramenopiles</taxon>
        <taxon>Ochrophyta</taxon>
        <taxon>Bacillariophyta</taxon>
        <taxon>Coscinodiscophyceae</taxon>
        <taxon>Chaetocerotophycidae</taxon>
        <taxon>Chaetocerotales</taxon>
        <taxon>Chaetocerotaceae</taxon>
        <taxon>Chaetoceros</taxon>
    </lineage>
</organism>
<dbReference type="EMBL" id="BLLK01000029">
    <property type="protein sequence ID" value="GFH48967.1"/>
    <property type="molecule type" value="Genomic_DNA"/>
</dbReference>
<protein>
    <submittedName>
        <fullName evidence="3">Uncharacterized protein</fullName>
    </submittedName>
</protein>
<reference evidence="3 4" key="2">
    <citation type="journal article" date="2021" name="Sci. Rep.">
        <title>The genome of the diatom Chaetoceros tenuissimus carries an ancient integrated fragment of an extant virus.</title>
        <authorList>
            <person name="Hongo Y."/>
            <person name="Kimura K."/>
            <person name="Takaki Y."/>
            <person name="Yoshida Y."/>
            <person name="Baba S."/>
            <person name="Kobayashi G."/>
            <person name="Nagasaki K."/>
            <person name="Hano T."/>
            <person name="Tomaru Y."/>
        </authorList>
    </citation>
    <scope>NUCLEOTIDE SEQUENCE [LARGE SCALE GENOMIC DNA]</scope>
    <source>
        <strain evidence="3 4">NIES-3715</strain>
    </source>
</reference>
<accession>A0AAD3CNH2</accession>
<evidence type="ECO:0000313" key="3">
    <source>
        <dbReference type="EMBL" id="GFH48969.1"/>
    </source>
</evidence>
<sequence>MVFWVMTANGKVIARSTVVPLEPAEYEVQEVKDRMSDLDKTITSKIGDYRNALQEDVTEVADLDEDDLDAQLGFCFDLSDGELNGSNNDELQEDDIPESDCSSHEVDSSAFDKFLGIEVNIYCYWQSHKEKA</sequence>
<comment type="caution">
    <text evidence="3">The sequence shown here is derived from an EMBL/GenBank/DDBJ whole genome shotgun (WGS) entry which is preliminary data.</text>
</comment>
<dbReference type="Proteomes" id="UP001054902">
    <property type="component" value="Unassembled WGS sequence"/>
</dbReference>
<evidence type="ECO:0000313" key="4">
    <source>
        <dbReference type="Proteomes" id="UP001054902"/>
    </source>
</evidence>
<evidence type="ECO:0000313" key="2">
    <source>
        <dbReference type="EMBL" id="GFH48967.1"/>
    </source>
</evidence>
<evidence type="ECO:0000256" key="1">
    <source>
        <dbReference type="SAM" id="MobiDB-lite"/>
    </source>
</evidence>